<organism evidence="1">
    <name type="scientific">viral metagenome</name>
    <dbReference type="NCBI Taxonomy" id="1070528"/>
    <lineage>
        <taxon>unclassified sequences</taxon>
        <taxon>metagenomes</taxon>
        <taxon>organismal metagenomes</taxon>
    </lineage>
</organism>
<name>A0A6C0KBA5_9ZZZZ</name>
<dbReference type="EMBL" id="MN740840">
    <property type="protein sequence ID" value="QHU14461.1"/>
    <property type="molecule type" value="Genomic_DNA"/>
</dbReference>
<evidence type="ECO:0000313" key="1">
    <source>
        <dbReference type="EMBL" id="QHU14461.1"/>
    </source>
</evidence>
<sequence length="249" mass="28525">MSLGLDADDTQQLTEHTFTHFTMCPQVPDWNNEQILTIFFETHIKVRQRVGFSGRALGYKYGLEAFRVSGQVPCRFIPEGGKIMRNMIGAIENVKVLLRIVKQTSWHYIEIKYGRQQMQMFLKMDVLVTPEWIWAWKDKVMKNLDYDHADKLTDTEFTQMVAADSLANICGKPVSLSLVRGADFSKKVFRTVDWNEALTTLGPRMSPRLRSYPASWGLLISSPPAPLVDSTDEPDLFPELACPLLSYDW</sequence>
<reference evidence="1" key="1">
    <citation type="journal article" date="2020" name="Nature">
        <title>Giant virus diversity and host interactions through global metagenomics.</title>
        <authorList>
            <person name="Schulz F."/>
            <person name="Roux S."/>
            <person name="Paez-Espino D."/>
            <person name="Jungbluth S."/>
            <person name="Walsh D.A."/>
            <person name="Denef V.J."/>
            <person name="McMahon K.D."/>
            <person name="Konstantinidis K.T."/>
            <person name="Eloe-Fadrosh E.A."/>
            <person name="Kyrpides N.C."/>
            <person name="Woyke T."/>
        </authorList>
    </citation>
    <scope>NUCLEOTIDE SEQUENCE</scope>
    <source>
        <strain evidence="1">GVMAG-S-1102113-118</strain>
    </source>
</reference>
<dbReference type="AlphaFoldDB" id="A0A6C0KBA5"/>
<proteinExistence type="predicted"/>
<accession>A0A6C0KBA5</accession>
<protein>
    <submittedName>
        <fullName evidence="1">Uncharacterized protein</fullName>
    </submittedName>
</protein>